<dbReference type="InterPro" id="IPR002477">
    <property type="entry name" value="Peptidoglycan-bd-like"/>
</dbReference>
<evidence type="ECO:0000313" key="2">
    <source>
        <dbReference type="EMBL" id="CAA6813425.1"/>
    </source>
</evidence>
<dbReference type="InterPro" id="IPR036365">
    <property type="entry name" value="PGBD-like_sf"/>
</dbReference>
<reference evidence="2" key="1">
    <citation type="submission" date="2020-01" db="EMBL/GenBank/DDBJ databases">
        <authorList>
            <person name="Meier V. D."/>
            <person name="Meier V D."/>
        </authorList>
    </citation>
    <scope>NUCLEOTIDE SEQUENCE</scope>
    <source>
        <strain evidence="2">HLG_WM_MAG_07</strain>
    </source>
</reference>
<dbReference type="InterPro" id="IPR036366">
    <property type="entry name" value="PGBDSf"/>
</dbReference>
<proteinExistence type="predicted"/>
<dbReference type="EMBL" id="CACVAY010000061">
    <property type="protein sequence ID" value="CAA6813425.1"/>
    <property type="molecule type" value="Genomic_DNA"/>
</dbReference>
<organism evidence="2">
    <name type="scientific">uncultured Thiotrichaceae bacterium</name>
    <dbReference type="NCBI Taxonomy" id="298394"/>
    <lineage>
        <taxon>Bacteria</taxon>
        <taxon>Pseudomonadati</taxon>
        <taxon>Pseudomonadota</taxon>
        <taxon>Gammaproteobacteria</taxon>
        <taxon>Thiotrichales</taxon>
        <taxon>Thiotrichaceae</taxon>
        <taxon>environmental samples</taxon>
    </lineage>
</organism>
<accession>A0A6S6T5A9</accession>
<protein>
    <submittedName>
        <fullName evidence="2">Peptidoglycan binding domain-containing protein</fullName>
    </submittedName>
</protein>
<dbReference type="AlphaFoldDB" id="A0A6S6T5A9"/>
<name>A0A6S6T5A9_9GAMM</name>
<dbReference type="SUPFAM" id="SSF47090">
    <property type="entry name" value="PGBD-like"/>
    <property type="match status" value="1"/>
</dbReference>
<feature type="domain" description="Peptidoglycan binding-like" evidence="1">
    <location>
        <begin position="136"/>
        <end position="191"/>
    </location>
</feature>
<dbReference type="Pfam" id="PF01471">
    <property type="entry name" value="PG_binding_1"/>
    <property type="match status" value="1"/>
</dbReference>
<gene>
    <name evidence="2" type="ORF">HELGO_WM14969</name>
</gene>
<dbReference type="Gene3D" id="1.10.101.10">
    <property type="entry name" value="PGBD-like superfamily/PGBD"/>
    <property type="match status" value="1"/>
</dbReference>
<evidence type="ECO:0000259" key="1">
    <source>
        <dbReference type="Pfam" id="PF01471"/>
    </source>
</evidence>
<sequence length="513" mass="58283">MTTLTRKAFLQEMSGKKIALSQAQQDPRLHDIDLTRLDLSDDKFIRDDMEMHQLFKTIDDFDVNGSYRSVDMGTPAQPTTAGIMIQAIRDLAMDDVADDHMVLDLPALGDFQIQDTAFRRAFPKGFRGIFKRGSRGRQVVAIQYALGRLGYLKDSCDGHYGKLSTAAVRAFQDDYALEVTGIVDEHILKLLDQGVSVLDLRPPVIRSGEDPMRFMSDFRRMDMPTLSVERHQENTTWDSPSVQIAYGEFVANYWEVMKENKIEADCKALALFFMDQFRKQLAEDSFVELPLPRSRRGSFQEREWSVSTRHKTRGLFSTLVELARRLFITEVRRNYRAVKNIQALDPDHSMVYGVNMKYPRTSAHQVAMAATEVAAWHPSMNNRGDKRKPEIPLDVLEPGHMIFMDHTGNGSYDHTVNVIKVERDEGKVKQLILAVGSYDDVRDSLAATVVNSLGQVNQYSEEVTVDFDAEGHITDSRVTWSSEPSYVVHPRYAARNTLMELKAGGQLFIGRWG</sequence>